<name>A0AAW1H5G4_SAPOF</name>
<evidence type="ECO:0000256" key="1">
    <source>
        <dbReference type="ARBA" id="ARBA00004141"/>
    </source>
</evidence>
<feature type="transmembrane region" description="Helical" evidence="6">
    <location>
        <begin position="191"/>
        <end position="211"/>
    </location>
</feature>
<dbReference type="PROSITE" id="PS51384">
    <property type="entry name" value="FAD_FR"/>
    <property type="match status" value="1"/>
</dbReference>
<feature type="transmembrane region" description="Helical" evidence="6">
    <location>
        <begin position="5"/>
        <end position="27"/>
    </location>
</feature>
<keyword evidence="4" id="KW-0560">Oxidoreductase</keyword>
<dbReference type="AlphaFoldDB" id="A0AAW1H5G4"/>
<evidence type="ECO:0000256" key="4">
    <source>
        <dbReference type="ARBA" id="ARBA00023002"/>
    </source>
</evidence>
<keyword evidence="2 6" id="KW-0812">Transmembrane</keyword>
<dbReference type="InterPro" id="IPR013121">
    <property type="entry name" value="Fe_red_NAD-bd_6"/>
</dbReference>
<sequence length="720" mass="82035">MAKNVFLAVLHTLLILIFVTWLTLWFLKPTDFWSDRWKKVEKMQTTLNYNGVDFLVYTIPFMLLAMVGFVYLYLQPRRSIRRRHATALSNPLVVRTPLGVLTGMDLIASFIVLSLLVWTFYVKLSKDYKNMVPTKPVKLNAVWQYKLFKMCNRIGLLTEICLALLLLPVLRGLSVFRLVGIQFEASVKYHIWLGTMLVFFSTLHGAGSLFIWGINHKLQDQIWNWQKDGRIYLAGLIALITALGMWISSLPVVRRKNFNVFFYIHHLYIVFIAFFLLHAGDKHFYMVFPGVFLFGLDKLLRIICSRPETQILSVRIFPGKIVELTFPKDPGLKYTPTSIVFIKIPMLSELDWHPFSITSSSFVDDQTMSVMIKCKGCWTNSLYNMLGRELESHGQTKPIAIAVEGPYGPASFDFMRYDSLILVAGGIGITPMLSILQEIASAKSGLRNKFPVQIHLIYVTKKSQDISLFSPISHLIFTRSSESYRLKLKVFVTEEEKGSSSVRELLNEFSTERSVFNDMKRSNYVTGPVNLLWMAAFTGISSVIFLISLCFFNHFFSTSKKKSSKLSTPSTVVDLFLLCSFLIAITSTALVAVTLRLKLSKKRELVSTLDKNDKVPKLSSVDDVTTPEEHEIYYGGRPIFIELLSQLEHEMEDSNVGVVVCGPELVKDSVASACQEKSKALKWMANKQQPAFEFHSLNFTLYVNIYMLARSSILEYCGLV</sequence>
<dbReference type="InterPro" id="IPR013130">
    <property type="entry name" value="Fe3_Rdtase_TM_dom"/>
</dbReference>
<feature type="transmembrane region" description="Helical" evidence="6">
    <location>
        <begin position="231"/>
        <end position="253"/>
    </location>
</feature>
<evidence type="ECO:0000256" key="2">
    <source>
        <dbReference type="ARBA" id="ARBA00022692"/>
    </source>
</evidence>
<comment type="subcellular location">
    <subcellularLocation>
        <location evidence="1">Membrane</location>
        <topology evidence="1">Multi-pass membrane protein</topology>
    </subcellularLocation>
</comment>
<organism evidence="8 9">
    <name type="scientific">Saponaria officinalis</name>
    <name type="common">Common soapwort</name>
    <name type="synonym">Lychnis saponaria</name>
    <dbReference type="NCBI Taxonomy" id="3572"/>
    <lineage>
        <taxon>Eukaryota</taxon>
        <taxon>Viridiplantae</taxon>
        <taxon>Streptophyta</taxon>
        <taxon>Embryophyta</taxon>
        <taxon>Tracheophyta</taxon>
        <taxon>Spermatophyta</taxon>
        <taxon>Magnoliopsida</taxon>
        <taxon>eudicotyledons</taxon>
        <taxon>Gunneridae</taxon>
        <taxon>Pentapetalae</taxon>
        <taxon>Caryophyllales</taxon>
        <taxon>Caryophyllaceae</taxon>
        <taxon>Caryophylleae</taxon>
        <taxon>Saponaria</taxon>
    </lineage>
</organism>
<feature type="transmembrane region" description="Helical" evidence="6">
    <location>
        <begin position="260"/>
        <end position="277"/>
    </location>
</feature>
<dbReference type="EMBL" id="JBDFQZ010000013">
    <property type="protein sequence ID" value="KAK9669513.1"/>
    <property type="molecule type" value="Genomic_DNA"/>
</dbReference>
<dbReference type="Gene3D" id="3.40.50.80">
    <property type="entry name" value="Nucleotide-binding domain of ferredoxin-NADP reductase (FNR) module"/>
    <property type="match status" value="2"/>
</dbReference>
<evidence type="ECO:0000313" key="9">
    <source>
        <dbReference type="Proteomes" id="UP001443914"/>
    </source>
</evidence>
<dbReference type="Proteomes" id="UP001443914">
    <property type="component" value="Unassembled WGS sequence"/>
</dbReference>
<gene>
    <name evidence="8" type="ORF">RND81_13G136000</name>
</gene>
<proteinExistence type="predicted"/>
<evidence type="ECO:0000313" key="8">
    <source>
        <dbReference type="EMBL" id="KAK9669513.1"/>
    </source>
</evidence>
<keyword evidence="3 6" id="KW-1133">Transmembrane helix</keyword>
<dbReference type="PANTHER" id="PTHR11972">
    <property type="entry name" value="NADPH OXIDASE"/>
    <property type="match status" value="1"/>
</dbReference>
<dbReference type="Pfam" id="PF08022">
    <property type="entry name" value="FAD_binding_8"/>
    <property type="match status" value="1"/>
</dbReference>
<evidence type="ECO:0000259" key="7">
    <source>
        <dbReference type="PROSITE" id="PS51384"/>
    </source>
</evidence>
<dbReference type="SFLD" id="SFLDS00052">
    <property type="entry name" value="Ferric_Reductase_Domain"/>
    <property type="match status" value="1"/>
</dbReference>
<dbReference type="PANTHER" id="PTHR11972:SF155">
    <property type="entry name" value="FERRIC REDUCTION OXIDASE 8, MITOCHONDRIAL"/>
    <property type="match status" value="1"/>
</dbReference>
<feature type="transmembrane region" description="Helical" evidence="6">
    <location>
        <begin position="529"/>
        <end position="555"/>
    </location>
</feature>
<evidence type="ECO:0000256" key="6">
    <source>
        <dbReference type="SAM" id="Phobius"/>
    </source>
</evidence>
<feature type="transmembrane region" description="Helical" evidence="6">
    <location>
        <begin position="575"/>
        <end position="595"/>
    </location>
</feature>
<dbReference type="InterPro" id="IPR050369">
    <property type="entry name" value="RBOH/FRE"/>
</dbReference>
<protein>
    <recommendedName>
        <fullName evidence="7">FAD-binding FR-type domain-containing protein</fullName>
    </recommendedName>
</protein>
<reference evidence="8" key="1">
    <citation type="submission" date="2024-03" db="EMBL/GenBank/DDBJ databases">
        <title>WGS assembly of Saponaria officinalis var. Norfolk2.</title>
        <authorList>
            <person name="Jenkins J."/>
            <person name="Shu S."/>
            <person name="Grimwood J."/>
            <person name="Barry K."/>
            <person name="Goodstein D."/>
            <person name="Schmutz J."/>
            <person name="Leebens-Mack J."/>
            <person name="Osbourn A."/>
        </authorList>
    </citation>
    <scope>NUCLEOTIDE SEQUENCE [LARGE SCALE GENOMIC DNA]</scope>
    <source>
        <strain evidence="8">JIC</strain>
    </source>
</reference>
<dbReference type="InterPro" id="IPR013112">
    <property type="entry name" value="FAD-bd_8"/>
</dbReference>
<dbReference type="InterPro" id="IPR017938">
    <property type="entry name" value="Riboflavin_synthase-like_b-brl"/>
</dbReference>
<dbReference type="SUPFAM" id="SSF52343">
    <property type="entry name" value="Ferredoxin reductase-like, C-terminal NADP-linked domain"/>
    <property type="match status" value="1"/>
</dbReference>
<dbReference type="CDD" id="cd06186">
    <property type="entry name" value="NOX_Duox_like_FAD_NADP"/>
    <property type="match status" value="1"/>
</dbReference>
<dbReference type="SUPFAM" id="SSF63380">
    <property type="entry name" value="Riboflavin synthase domain-like"/>
    <property type="match status" value="1"/>
</dbReference>
<evidence type="ECO:0000256" key="3">
    <source>
        <dbReference type="ARBA" id="ARBA00022989"/>
    </source>
</evidence>
<dbReference type="InterPro" id="IPR017927">
    <property type="entry name" value="FAD-bd_FR_type"/>
</dbReference>
<feature type="transmembrane region" description="Helical" evidence="6">
    <location>
        <begin position="98"/>
        <end position="121"/>
    </location>
</feature>
<dbReference type="Pfam" id="PF08030">
    <property type="entry name" value="NAD_binding_6"/>
    <property type="match status" value="1"/>
</dbReference>
<dbReference type="GO" id="GO:0000293">
    <property type="term" value="F:ferric-chelate reductase activity"/>
    <property type="evidence" value="ECO:0007669"/>
    <property type="project" value="TreeGrafter"/>
</dbReference>
<dbReference type="Pfam" id="PF01794">
    <property type="entry name" value="Ferric_reduct"/>
    <property type="match status" value="1"/>
</dbReference>
<keyword evidence="9" id="KW-1185">Reference proteome</keyword>
<feature type="transmembrane region" description="Helical" evidence="6">
    <location>
        <begin position="154"/>
        <end position="179"/>
    </location>
</feature>
<evidence type="ECO:0000256" key="5">
    <source>
        <dbReference type="ARBA" id="ARBA00023136"/>
    </source>
</evidence>
<keyword evidence="5 6" id="KW-0472">Membrane</keyword>
<feature type="domain" description="FAD-binding FR-type" evidence="7">
    <location>
        <begin position="295"/>
        <end position="413"/>
    </location>
</feature>
<dbReference type="InterPro" id="IPR039261">
    <property type="entry name" value="FNR_nucleotide-bd"/>
</dbReference>
<feature type="transmembrane region" description="Helical" evidence="6">
    <location>
        <begin position="54"/>
        <end position="74"/>
    </location>
</feature>
<dbReference type="SFLD" id="SFLDG01168">
    <property type="entry name" value="Ferric_reductase_subgroup_(FRE"/>
    <property type="match status" value="1"/>
</dbReference>
<accession>A0AAW1H5G4</accession>
<comment type="caution">
    <text evidence="8">The sequence shown here is derived from an EMBL/GenBank/DDBJ whole genome shotgun (WGS) entry which is preliminary data.</text>
</comment>
<dbReference type="GO" id="GO:0005886">
    <property type="term" value="C:plasma membrane"/>
    <property type="evidence" value="ECO:0007669"/>
    <property type="project" value="TreeGrafter"/>
</dbReference>